<dbReference type="Proteomes" id="UP000531168">
    <property type="component" value="Unassembled WGS sequence"/>
</dbReference>
<comment type="caution">
    <text evidence="7">The sequence shown here is derived from an EMBL/GenBank/DDBJ whole genome shotgun (WGS) entry which is preliminary data.</text>
</comment>
<dbReference type="FunFam" id="2.30.30.40:FF:000015">
    <property type="entry name" value="Voltage-dependent L-type calcium channel subunit beta-2"/>
    <property type="match status" value="1"/>
</dbReference>
<dbReference type="InterPro" id="IPR000584">
    <property type="entry name" value="VDCC_L_bsu"/>
</dbReference>
<keyword evidence="8" id="KW-1185">Reference proteome</keyword>
<dbReference type="InterPro" id="IPR027417">
    <property type="entry name" value="P-loop_NTPase"/>
</dbReference>
<dbReference type="GO" id="GO:0005245">
    <property type="term" value="F:voltage-gated calcium channel activity"/>
    <property type="evidence" value="ECO:0007669"/>
    <property type="project" value="InterPro"/>
</dbReference>
<dbReference type="PROSITE" id="PS50002">
    <property type="entry name" value="SH3"/>
    <property type="match status" value="1"/>
</dbReference>
<dbReference type="SUPFAM" id="SSF50044">
    <property type="entry name" value="SH3-domain"/>
    <property type="match status" value="1"/>
</dbReference>
<evidence type="ECO:0000313" key="8">
    <source>
        <dbReference type="Proteomes" id="UP000531168"/>
    </source>
</evidence>
<feature type="compositionally biased region" description="Polar residues" evidence="5">
    <location>
        <begin position="1"/>
        <end position="14"/>
    </location>
</feature>
<dbReference type="PANTHER" id="PTHR11824">
    <property type="entry name" value="VOLTAGE-DEPENDENT CALCIUM CHANNEL BETA SUBUNIT"/>
    <property type="match status" value="1"/>
</dbReference>
<dbReference type="InterPro" id="IPR036028">
    <property type="entry name" value="SH3-like_dom_sf"/>
</dbReference>
<organism evidence="7 8">
    <name type="scientific">Amazona guildingii</name>
    <dbReference type="NCBI Taxonomy" id="175529"/>
    <lineage>
        <taxon>Eukaryota</taxon>
        <taxon>Metazoa</taxon>
        <taxon>Chordata</taxon>
        <taxon>Craniata</taxon>
        <taxon>Vertebrata</taxon>
        <taxon>Euteleostomi</taxon>
        <taxon>Archelosauria</taxon>
        <taxon>Archosauria</taxon>
        <taxon>Dinosauria</taxon>
        <taxon>Saurischia</taxon>
        <taxon>Theropoda</taxon>
        <taxon>Coelurosauria</taxon>
        <taxon>Aves</taxon>
        <taxon>Neognathae</taxon>
        <taxon>Neoaves</taxon>
        <taxon>Telluraves</taxon>
        <taxon>Australaves</taxon>
        <taxon>Psittaciformes</taxon>
        <taxon>Psittacidae</taxon>
        <taxon>Amazona</taxon>
    </lineage>
</organism>
<protein>
    <submittedName>
        <fullName evidence="7">CACB4 protein</fullName>
    </submittedName>
</protein>
<evidence type="ECO:0000256" key="5">
    <source>
        <dbReference type="SAM" id="MobiDB-lite"/>
    </source>
</evidence>
<feature type="region of interest" description="Disordered" evidence="5">
    <location>
        <begin position="1"/>
        <end position="22"/>
    </location>
</feature>
<gene>
    <name evidence="7" type="primary">Cacnb4</name>
    <name evidence="7" type="ORF">AMAGUI_R09517</name>
</gene>
<feature type="non-terminal residue" evidence="7">
    <location>
        <position position="363"/>
    </location>
</feature>
<dbReference type="InterPro" id="IPR001452">
    <property type="entry name" value="SH3_domain"/>
</dbReference>
<sequence>GSADSYTSRPSDSDVSLEEDREAIRQEREQQAAIQLERAKSKPVAFAVKTNVSYCGALDEDVPVPSTAISFDAKDFLHIKEKYNNDWWIGRLVKEGCEIGFIPSPLRLENIRIQQEQKRGRFHGGNFCLQVFGCYTQCGFFLTKFSFGLLAKQKQKVTEHIPPYDVVPSMRPVVLVGPSLKGYEVCNMMQKALFDFLKHRFDGRAPCLEKEGACWRTDVPKQAALFSDSQALSCNAGVNGFHLFCFPFLAEVQSEIERIFELARSLQLVVLDADTINHPAQLIKTSLAPIIVHVKVSSPKVLQRLIKSRGKSQSKHLNVQLVAADKLAQCPPEMFDVILDENQLEDACEHLAEYLEAYWRATH</sequence>
<feature type="non-terminal residue" evidence="7">
    <location>
        <position position="1"/>
    </location>
</feature>
<dbReference type="SMART" id="SM00072">
    <property type="entry name" value="GuKc"/>
    <property type="match status" value="1"/>
</dbReference>
<dbReference type="EMBL" id="VXAR01006438">
    <property type="protein sequence ID" value="NXK76997.1"/>
    <property type="molecule type" value="Genomic_DNA"/>
</dbReference>
<dbReference type="Pfam" id="PF00625">
    <property type="entry name" value="Guanylate_kin"/>
    <property type="match status" value="1"/>
</dbReference>
<evidence type="ECO:0000256" key="3">
    <source>
        <dbReference type="ARBA" id="ARBA00022553"/>
    </source>
</evidence>
<dbReference type="SUPFAM" id="SSF52540">
    <property type="entry name" value="P-loop containing nucleoside triphosphate hydrolases"/>
    <property type="match status" value="1"/>
</dbReference>
<keyword evidence="3" id="KW-0597">Phosphoprotein</keyword>
<accession>A0A7L0M7F9</accession>
<proteinExistence type="inferred from homology"/>
<reference evidence="7 8" key="1">
    <citation type="submission" date="2019-09" db="EMBL/GenBank/DDBJ databases">
        <title>Bird 10,000 Genomes (B10K) Project - Family phase.</title>
        <authorList>
            <person name="Zhang G."/>
        </authorList>
    </citation>
    <scope>NUCLEOTIDE SEQUENCE [LARGE SCALE GENOMIC DNA]</scope>
    <source>
        <strain evidence="7">B10K-DU-001-46</strain>
        <tissue evidence="7">Muscle</tissue>
    </source>
</reference>
<feature type="domain" description="SH3" evidence="6">
    <location>
        <begin position="43"/>
        <end position="112"/>
    </location>
</feature>
<keyword evidence="2 4" id="KW-0728">SH3 domain</keyword>
<dbReference type="Pfam" id="PF12052">
    <property type="entry name" value="VGCC_beta4Aa_N"/>
    <property type="match status" value="1"/>
</dbReference>
<name>A0A7L0M7F9_9PSIT</name>
<evidence type="ECO:0000256" key="4">
    <source>
        <dbReference type="PROSITE-ProRule" id="PRU00192"/>
    </source>
</evidence>
<dbReference type="Gene3D" id="3.40.50.300">
    <property type="entry name" value="P-loop containing nucleotide triphosphate hydrolases"/>
    <property type="match status" value="1"/>
</dbReference>
<dbReference type="AlphaFoldDB" id="A0A7L0M7F9"/>
<dbReference type="InterPro" id="IPR008145">
    <property type="entry name" value="GK/Ca_channel_bsu"/>
</dbReference>
<dbReference type="Gene3D" id="2.30.30.40">
    <property type="entry name" value="SH3 Domains"/>
    <property type="match status" value="1"/>
</dbReference>
<comment type="similarity">
    <text evidence="1">Belongs to the calcium channel beta subunit family.</text>
</comment>
<dbReference type="InterPro" id="IPR046937">
    <property type="entry name" value="CAB1-4_N_A-dom"/>
</dbReference>
<dbReference type="PRINTS" id="PR01626">
    <property type="entry name" value="LCACHANNELB"/>
</dbReference>
<evidence type="ECO:0000259" key="6">
    <source>
        <dbReference type="PROSITE" id="PS50002"/>
    </source>
</evidence>
<evidence type="ECO:0000313" key="7">
    <source>
        <dbReference type="EMBL" id="NXK76997.1"/>
    </source>
</evidence>
<evidence type="ECO:0000256" key="2">
    <source>
        <dbReference type="ARBA" id="ARBA00022443"/>
    </source>
</evidence>
<evidence type="ECO:0000256" key="1">
    <source>
        <dbReference type="ARBA" id="ARBA00010836"/>
    </source>
</evidence>
<dbReference type="GO" id="GO:0005891">
    <property type="term" value="C:voltage-gated calcium channel complex"/>
    <property type="evidence" value="ECO:0007669"/>
    <property type="project" value="InterPro"/>
</dbReference>
<dbReference type="CDD" id="cd12043">
    <property type="entry name" value="SH3_CACNB4"/>
    <property type="match status" value="1"/>
</dbReference>